<feature type="compositionally biased region" description="Acidic residues" evidence="2">
    <location>
        <begin position="370"/>
        <end position="402"/>
    </location>
</feature>
<dbReference type="GO" id="GO:0005764">
    <property type="term" value="C:lysosome"/>
    <property type="evidence" value="ECO:0000318"/>
    <property type="project" value="GO_Central"/>
</dbReference>
<dbReference type="PROSITE" id="PS00640">
    <property type="entry name" value="THIOL_PROTEASE_ASN"/>
    <property type="match status" value="1"/>
</dbReference>
<proteinExistence type="inferred from homology"/>
<feature type="chain" id="PRO_5043769593" evidence="3">
    <location>
        <begin position="18"/>
        <end position="687"/>
    </location>
</feature>
<accession>A0A2A6CSI4</accession>
<dbReference type="FunFam" id="3.90.70.10:FF:000158">
    <property type="entry name" value="CathePsin Z"/>
    <property type="match status" value="1"/>
</dbReference>
<dbReference type="GO" id="GO:0005615">
    <property type="term" value="C:extracellular space"/>
    <property type="evidence" value="ECO:0000318"/>
    <property type="project" value="GO_Central"/>
</dbReference>
<dbReference type="GO" id="GO:0051603">
    <property type="term" value="P:proteolysis involved in protein catabolic process"/>
    <property type="evidence" value="ECO:0000318"/>
    <property type="project" value="GO_Central"/>
</dbReference>
<evidence type="ECO:0000313" key="4">
    <source>
        <dbReference type="EnsemblMetazoa" id="PPA14150.1"/>
    </source>
</evidence>
<dbReference type="Proteomes" id="UP000005239">
    <property type="component" value="Unassembled WGS sequence"/>
</dbReference>
<evidence type="ECO:0000313" key="5">
    <source>
        <dbReference type="Proteomes" id="UP000005239"/>
    </source>
</evidence>
<gene>
    <name evidence="4" type="primary">WBGene00103704</name>
</gene>
<dbReference type="AlphaFoldDB" id="A0A2A6CSI4"/>
<feature type="signal peptide" evidence="3">
    <location>
        <begin position="1"/>
        <end position="17"/>
    </location>
</feature>
<dbReference type="InterPro" id="IPR025661">
    <property type="entry name" value="Pept_asp_AS"/>
</dbReference>
<dbReference type="InterPro" id="IPR000668">
    <property type="entry name" value="Peptidase_C1A_C"/>
</dbReference>
<dbReference type="SUPFAM" id="SSF54001">
    <property type="entry name" value="Cysteine proteinases"/>
    <property type="match status" value="1"/>
</dbReference>
<keyword evidence="5" id="KW-1185">Reference proteome</keyword>
<accession>A0A8R1YCP7</accession>
<sequence>MLTRLFFLLSLGLAVYAGEECKIGSKKIMYYFEPSRMACFPIQTVECSHEATERYETLRECQRRRLPMDFNMCAANSPAVKRSNGESHCYHEGMPEYDLNKCPEGSFCNFGFRVGVCCDKKIEDAYNAEAHADCSDGKKAIRIPGDEFDRPVFGKSLSSILAEIPTMAISPTFLLLALLAIGGTQADLFKALPSLAIRASEHFMHFDQLEAPGSGKEKQEQADGDLIDLIKKADEENELFGDGGIRVENSEESSDEMIDALTKLEMHPEVARAVHSVKVDDTPKRDIRIVKQERGVVVQDYLLSSMIDEQEENSDDDAVIVETVAEDDFENYDDFQQLDHVAVKHFVSIPISSPSMNSSFQNVDAPSMDSLEDSIENEEEEDEEPTYDDSEEDGEWEQEWNDPDYKPRFLHKCLKKTVKGQKEFKTKPRFYELEDWSPNDLPTAWDWRNVSGVNYCSPTRNQHIPVYCGSCWVFGTTGALNDRYNVARKGKWPMTVVSPQEIIDCGGRGNCGGGEVTDVMEHARTVGMVEEGCNAYRANNGACTEFYRCGHCWPGNCYGVKNYTRYYVNEYGKVATREKIQAEIQARGPLACAIGATQKFEFTYLNGVYSERSNLTSNHIVTLTGWGVEEKTNTEYWIVRNSWGEEWGEKGWFRVVTSLFNNGTGNDYNMGIETDCWWADVDISNID</sequence>
<dbReference type="PANTHER" id="PTHR12411">
    <property type="entry name" value="CYSTEINE PROTEASE FAMILY C1-RELATED"/>
    <property type="match status" value="1"/>
</dbReference>
<dbReference type="PRINTS" id="PR00705">
    <property type="entry name" value="PAPAIN"/>
</dbReference>
<reference evidence="4" key="2">
    <citation type="submission" date="2022-06" db="UniProtKB">
        <authorList>
            <consortium name="EnsemblMetazoa"/>
        </authorList>
    </citation>
    <scope>IDENTIFICATION</scope>
    <source>
        <strain evidence="4">PS312</strain>
    </source>
</reference>
<feature type="region of interest" description="Disordered" evidence="2">
    <location>
        <begin position="357"/>
        <end position="403"/>
    </location>
</feature>
<dbReference type="InterPro" id="IPR013128">
    <property type="entry name" value="Peptidase_C1A"/>
</dbReference>
<dbReference type="OrthoDB" id="190265at2759"/>
<dbReference type="GO" id="GO:0004197">
    <property type="term" value="F:cysteine-type endopeptidase activity"/>
    <property type="evidence" value="ECO:0000318"/>
    <property type="project" value="GO_Central"/>
</dbReference>
<evidence type="ECO:0000256" key="1">
    <source>
        <dbReference type="ARBA" id="ARBA00008455"/>
    </source>
</evidence>
<dbReference type="EnsemblMetazoa" id="PPA14150.1">
    <property type="protein sequence ID" value="PPA14150.1"/>
    <property type="gene ID" value="WBGene00103704"/>
</dbReference>
<comment type="similarity">
    <text evidence="1">Belongs to the peptidase C1 family.</text>
</comment>
<evidence type="ECO:0000256" key="2">
    <source>
        <dbReference type="SAM" id="MobiDB-lite"/>
    </source>
</evidence>
<name>A0A2A6CSI4_PRIPA</name>
<keyword evidence="3" id="KW-0732">Signal</keyword>
<dbReference type="Gene3D" id="3.90.70.10">
    <property type="entry name" value="Cysteine proteinases"/>
    <property type="match status" value="1"/>
</dbReference>
<dbReference type="InterPro" id="IPR038765">
    <property type="entry name" value="Papain-like_cys_pep_sf"/>
</dbReference>
<protein>
    <submittedName>
        <fullName evidence="4">Cpz-2</fullName>
    </submittedName>
</protein>
<dbReference type="SMART" id="SM00645">
    <property type="entry name" value="Pept_C1"/>
    <property type="match status" value="1"/>
</dbReference>
<reference evidence="5" key="1">
    <citation type="journal article" date="2008" name="Nat. Genet.">
        <title>The Pristionchus pacificus genome provides a unique perspective on nematode lifestyle and parasitism.</title>
        <authorList>
            <person name="Dieterich C."/>
            <person name="Clifton S.W."/>
            <person name="Schuster L.N."/>
            <person name="Chinwalla A."/>
            <person name="Delehaunty K."/>
            <person name="Dinkelacker I."/>
            <person name="Fulton L."/>
            <person name="Fulton R."/>
            <person name="Godfrey J."/>
            <person name="Minx P."/>
            <person name="Mitreva M."/>
            <person name="Roeseler W."/>
            <person name="Tian H."/>
            <person name="Witte H."/>
            <person name="Yang S.P."/>
            <person name="Wilson R.K."/>
            <person name="Sommer R.J."/>
        </authorList>
    </citation>
    <scope>NUCLEOTIDE SEQUENCE [LARGE SCALE GENOMIC DNA]</scope>
    <source>
        <strain evidence="5">PS312</strain>
    </source>
</reference>
<organism evidence="4 5">
    <name type="scientific">Pristionchus pacificus</name>
    <name type="common">Parasitic nematode worm</name>
    <dbReference type="NCBI Taxonomy" id="54126"/>
    <lineage>
        <taxon>Eukaryota</taxon>
        <taxon>Metazoa</taxon>
        <taxon>Ecdysozoa</taxon>
        <taxon>Nematoda</taxon>
        <taxon>Chromadorea</taxon>
        <taxon>Rhabditida</taxon>
        <taxon>Rhabditina</taxon>
        <taxon>Diplogasteromorpha</taxon>
        <taxon>Diplogasteroidea</taxon>
        <taxon>Neodiplogasteridae</taxon>
        <taxon>Pristionchus</taxon>
    </lineage>
</organism>
<evidence type="ECO:0000256" key="3">
    <source>
        <dbReference type="SAM" id="SignalP"/>
    </source>
</evidence>
<dbReference type="Pfam" id="PF00112">
    <property type="entry name" value="Peptidase_C1"/>
    <property type="match status" value="1"/>
</dbReference>